<dbReference type="GO" id="GO:0008270">
    <property type="term" value="F:zinc ion binding"/>
    <property type="evidence" value="ECO:0007669"/>
    <property type="project" value="UniProtKB-UniRule"/>
</dbReference>
<feature type="short sequence motif" description="'HIGH' region" evidence="14">
    <location>
        <begin position="57"/>
        <end position="67"/>
    </location>
</feature>
<dbReference type="FunFam" id="3.90.740.10:FF:000006">
    <property type="entry name" value="Isoleucine--tRNA ligase"/>
    <property type="match status" value="1"/>
</dbReference>
<feature type="region of interest" description="Disordered" evidence="15">
    <location>
        <begin position="1"/>
        <end position="22"/>
    </location>
</feature>
<comment type="catalytic activity">
    <reaction evidence="13 14">
        <text>tRNA(Ile) + L-isoleucine + ATP = L-isoleucyl-tRNA(Ile) + AMP + diphosphate</text>
        <dbReference type="Rhea" id="RHEA:11060"/>
        <dbReference type="Rhea" id="RHEA-COMP:9666"/>
        <dbReference type="Rhea" id="RHEA-COMP:9695"/>
        <dbReference type="ChEBI" id="CHEBI:30616"/>
        <dbReference type="ChEBI" id="CHEBI:33019"/>
        <dbReference type="ChEBI" id="CHEBI:58045"/>
        <dbReference type="ChEBI" id="CHEBI:78442"/>
        <dbReference type="ChEBI" id="CHEBI:78528"/>
        <dbReference type="ChEBI" id="CHEBI:456215"/>
        <dbReference type="EC" id="6.1.1.5"/>
    </reaction>
</comment>
<proteinExistence type="inferred from homology"/>
<feature type="domain" description="Methionyl/Valyl/Leucyl/Isoleucyl-tRNA synthetase anticodon-binding" evidence="18">
    <location>
        <begin position="676"/>
        <end position="829"/>
    </location>
</feature>
<dbReference type="GO" id="GO:0002161">
    <property type="term" value="F:aminoacyl-tRNA deacylase activity"/>
    <property type="evidence" value="ECO:0007669"/>
    <property type="project" value="InterPro"/>
</dbReference>
<feature type="short sequence motif" description="'KMSKS' region" evidence="14">
    <location>
        <begin position="593"/>
        <end position="597"/>
    </location>
</feature>
<keyword evidence="20" id="KW-1185">Reference proteome</keyword>
<comment type="domain">
    <text evidence="14">IleRS has two distinct active sites: one for aminoacylation and one for editing. The misactivated valine is translocated from the active site to the editing site, which sterically excludes the correctly activated isoleucine. The single editing site contains two valyl binding pockets, one specific for each substrate (Val-AMP or Val-tRNA(Ile)).</text>
</comment>
<evidence type="ECO:0000259" key="16">
    <source>
        <dbReference type="Pfam" id="PF00133"/>
    </source>
</evidence>
<sequence length="928" mass="105328">MRIKDTLNLGKTKFPMRGNLPNKEPERQALWVENKIYEKRQKLNEGKPTFILHDGPPYANGNIHMGHALNKISKDIIVRYKSMDGFRAPYVPGWDTHGLPIEQELTKQGVDRKSMDMADYRELCRKYALSQVDKQRTDFKRLGVSGDWDHPYITLQPEYEAEQIRVFGKMANEGYIYKGKKPVYWSPSSESTLAEAEIEYKDVRSPSIYVAFKVVDGKDLLDTDTSFIIWTTTPWTMPANLGICANPKFDYVQVDADGKKYVIAEGMLERVREALEWQHVSILQTFKGTDLEYMTAQHPFYDRTSLLILGNHVTLDEGTGLVHTAPGHGTDDFYVGQKYHLPPLSPVDEQGYFTKEAPGFEGMFYNDANKKVTKLLEEKGALLKLSFFTHSYPHDWRTKKPVIFRATTQWFASVEAFRDNILKAVESVNYKPYWGKTRLYNMIKDRGDWVISRQRAWGVPLPIFYAENGDAIITPETIAHVADLFSQYGSNVWFQREAKDLLPAGFTHPGSPNGKFTKENDIMDVWFDSGSSHQAVLKQRPELSFPADVYLEGSDQYRGWFNSSLITSVAVTGQAPYKQIISQGFTLDAKGRKMSKSLGNVIVPNDVIRQFGADIVRLWVASVDTNSDVAVSMDGFRQISESYRKIRNTMRFMLANTSDFDPKADAVAYADLASVDRYMEIRLNQIIAKCLKAYEAYDFSTVYKTISAFLINDLSSFYLDFAKDVVYIEAQDSPKRRNMQQVMYDVAVALTKLLTPIIPHTTEEIWSYLKEPEAFVQLAEMPQVQEFDGQDDVLTQWSDFMSLRDEVLKALEEARNNKVIGKSLEAAVTIYANDPVKDLLNAVSADVKQILIVSKLTILDKAKAPADAVVFEDAAITVTHAPGEVCDRCRMTREDVGADPELPNLCGRCAKILHAHFEDAVKAGFEEK</sequence>
<dbReference type="GO" id="GO:0000049">
    <property type="term" value="F:tRNA binding"/>
    <property type="evidence" value="ECO:0007669"/>
    <property type="project" value="InterPro"/>
</dbReference>
<dbReference type="Pfam" id="PF06827">
    <property type="entry name" value="zf-FPG_IleRS"/>
    <property type="match status" value="1"/>
</dbReference>
<dbReference type="PRINTS" id="PR00984">
    <property type="entry name" value="TRNASYNTHILE"/>
</dbReference>
<dbReference type="InterPro" id="IPR010663">
    <property type="entry name" value="Znf_FPG/IleRS"/>
</dbReference>
<evidence type="ECO:0000256" key="1">
    <source>
        <dbReference type="ARBA" id="ARBA00004496"/>
    </source>
</evidence>
<dbReference type="FunFam" id="3.40.50.620:FF:000152">
    <property type="entry name" value="Isoleucine--tRNA ligase"/>
    <property type="match status" value="1"/>
</dbReference>
<feature type="binding site" evidence="14">
    <location>
        <position position="889"/>
    </location>
    <ligand>
        <name>Zn(2+)</name>
        <dbReference type="ChEBI" id="CHEBI:29105"/>
    </ligand>
</feature>
<dbReference type="PATRIC" id="fig|1423734.3.peg.2551"/>
<dbReference type="eggNOG" id="COG0060">
    <property type="taxonomic scope" value="Bacteria"/>
</dbReference>
<reference evidence="19 20" key="1">
    <citation type="journal article" date="2015" name="Genome Announc.">
        <title>Expanding the biotechnology potential of lactobacilli through comparative genomics of 213 strains and associated genera.</title>
        <authorList>
            <person name="Sun Z."/>
            <person name="Harris H.M."/>
            <person name="McCann A."/>
            <person name="Guo C."/>
            <person name="Argimon S."/>
            <person name="Zhang W."/>
            <person name="Yang X."/>
            <person name="Jeffery I.B."/>
            <person name="Cooney J.C."/>
            <person name="Kagawa T.F."/>
            <person name="Liu W."/>
            <person name="Song Y."/>
            <person name="Salvetti E."/>
            <person name="Wrobel A."/>
            <person name="Rasinkangas P."/>
            <person name="Parkhill J."/>
            <person name="Rea M.C."/>
            <person name="O'Sullivan O."/>
            <person name="Ritari J."/>
            <person name="Douillard F.P."/>
            <person name="Paul Ross R."/>
            <person name="Yang R."/>
            <person name="Briner A.E."/>
            <person name="Felis G.E."/>
            <person name="de Vos W.M."/>
            <person name="Barrangou R."/>
            <person name="Klaenhammer T.R."/>
            <person name="Caufield P.W."/>
            <person name="Cui Y."/>
            <person name="Zhang H."/>
            <person name="O'Toole P.W."/>
        </authorList>
    </citation>
    <scope>NUCLEOTIDE SEQUENCE [LARGE SCALE GENOMIC DNA]</scope>
    <source>
        <strain evidence="19 20">DSM 18527</strain>
    </source>
</reference>
<dbReference type="RefSeq" id="WP_057002282.1">
    <property type="nucleotide sequence ID" value="NZ_AZGA01000002.1"/>
</dbReference>
<evidence type="ECO:0000256" key="4">
    <source>
        <dbReference type="ARBA" id="ARBA00022490"/>
    </source>
</evidence>
<organism evidence="19 20">
    <name type="scientific">Agrilactobacillus composti DSM 18527 = JCM 14202</name>
    <dbReference type="NCBI Taxonomy" id="1423734"/>
    <lineage>
        <taxon>Bacteria</taxon>
        <taxon>Bacillati</taxon>
        <taxon>Bacillota</taxon>
        <taxon>Bacilli</taxon>
        <taxon>Lactobacillales</taxon>
        <taxon>Lactobacillaceae</taxon>
        <taxon>Agrilactobacillus</taxon>
    </lineage>
</organism>
<dbReference type="Pfam" id="PF00133">
    <property type="entry name" value="tRNA-synt_1"/>
    <property type="match status" value="1"/>
</dbReference>
<dbReference type="InterPro" id="IPR014729">
    <property type="entry name" value="Rossmann-like_a/b/a_fold"/>
</dbReference>
<evidence type="ECO:0000256" key="13">
    <source>
        <dbReference type="ARBA" id="ARBA00048359"/>
    </source>
</evidence>
<evidence type="ECO:0000313" key="19">
    <source>
        <dbReference type="EMBL" id="KRM36641.1"/>
    </source>
</evidence>
<evidence type="ECO:0000256" key="7">
    <source>
        <dbReference type="ARBA" id="ARBA00022741"/>
    </source>
</evidence>
<evidence type="ECO:0000259" key="18">
    <source>
        <dbReference type="Pfam" id="PF08264"/>
    </source>
</evidence>
<evidence type="ECO:0000313" key="20">
    <source>
        <dbReference type="Proteomes" id="UP000051236"/>
    </source>
</evidence>
<dbReference type="Gene3D" id="3.40.50.620">
    <property type="entry name" value="HUPs"/>
    <property type="match status" value="2"/>
</dbReference>
<dbReference type="GO" id="GO:0005829">
    <property type="term" value="C:cytosol"/>
    <property type="evidence" value="ECO:0007669"/>
    <property type="project" value="TreeGrafter"/>
</dbReference>
<keyword evidence="6 14" id="KW-0479">Metal-binding</keyword>
<feature type="binding site" evidence="14">
    <location>
        <position position="596"/>
    </location>
    <ligand>
        <name>ATP</name>
        <dbReference type="ChEBI" id="CHEBI:30616"/>
    </ligand>
</feature>
<comment type="cofactor">
    <cofactor evidence="14">
        <name>Zn(2+)</name>
        <dbReference type="ChEBI" id="CHEBI:29105"/>
    </cofactor>
    <text evidence="14">Binds 1 zinc ion per subunit.</text>
</comment>
<keyword evidence="8 14" id="KW-0862">Zinc</keyword>
<evidence type="ECO:0000259" key="17">
    <source>
        <dbReference type="Pfam" id="PF06827"/>
    </source>
</evidence>
<dbReference type="InterPro" id="IPR023585">
    <property type="entry name" value="Ile-tRNA-ligase_type1"/>
</dbReference>
<dbReference type="GO" id="GO:0005524">
    <property type="term" value="F:ATP binding"/>
    <property type="evidence" value="ECO:0007669"/>
    <property type="project" value="UniProtKB-UniRule"/>
</dbReference>
<name>A0A0R1Y3M8_9LACO</name>
<dbReference type="InterPro" id="IPR050081">
    <property type="entry name" value="Ile-tRNA_ligase"/>
</dbReference>
<feature type="binding site" evidence="14">
    <location>
        <position position="886"/>
    </location>
    <ligand>
        <name>Zn(2+)</name>
        <dbReference type="ChEBI" id="CHEBI:29105"/>
    </ligand>
</feature>
<dbReference type="InterPro" id="IPR013155">
    <property type="entry name" value="M/V/L/I-tRNA-synth_anticd-bd"/>
</dbReference>
<evidence type="ECO:0000256" key="11">
    <source>
        <dbReference type="ARBA" id="ARBA00023146"/>
    </source>
</evidence>
<dbReference type="PROSITE" id="PS00178">
    <property type="entry name" value="AA_TRNA_LIGASE_I"/>
    <property type="match status" value="1"/>
</dbReference>
<dbReference type="FunFam" id="1.10.10.830:FF:000001">
    <property type="entry name" value="Isoleucine--tRNA ligase"/>
    <property type="match status" value="1"/>
</dbReference>
<feature type="binding site" evidence="14">
    <location>
        <position position="552"/>
    </location>
    <ligand>
        <name>L-isoleucyl-5'-AMP</name>
        <dbReference type="ChEBI" id="CHEBI:178002"/>
    </ligand>
</feature>
<keyword evidence="11 14" id="KW-0030">Aminoacyl-tRNA synthetase</keyword>
<dbReference type="Gene3D" id="1.10.10.830">
    <property type="entry name" value="Ile-tRNA synthetase CP2 domain-like"/>
    <property type="match status" value="1"/>
</dbReference>
<keyword evidence="9 14" id="KW-0067">ATP-binding</keyword>
<accession>A0A0R1Y3M8</accession>
<keyword evidence="10 14" id="KW-0648">Protein biosynthesis</keyword>
<dbReference type="PANTHER" id="PTHR42765">
    <property type="entry name" value="SOLEUCYL-TRNA SYNTHETASE"/>
    <property type="match status" value="1"/>
</dbReference>
<comment type="similarity">
    <text evidence="2 14">Belongs to the class-I aminoacyl-tRNA synthetase family. IleS type 1 subfamily.</text>
</comment>
<dbReference type="NCBIfam" id="TIGR00392">
    <property type="entry name" value="ileS"/>
    <property type="match status" value="1"/>
</dbReference>
<evidence type="ECO:0000256" key="15">
    <source>
        <dbReference type="SAM" id="MobiDB-lite"/>
    </source>
</evidence>
<dbReference type="GO" id="GO:0004822">
    <property type="term" value="F:isoleucine-tRNA ligase activity"/>
    <property type="evidence" value="ECO:0007669"/>
    <property type="project" value="UniProtKB-UniRule"/>
</dbReference>
<evidence type="ECO:0000256" key="5">
    <source>
        <dbReference type="ARBA" id="ARBA00022598"/>
    </source>
</evidence>
<dbReference type="FunFam" id="1.10.730.20:FF:000001">
    <property type="entry name" value="Isoleucine--tRNA ligase"/>
    <property type="match status" value="1"/>
</dbReference>
<comment type="subcellular location">
    <subcellularLocation>
        <location evidence="1 14">Cytoplasm</location>
    </subcellularLocation>
</comment>
<dbReference type="InterPro" id="IPR002301">
    <property type="entry name" value="Ile-tRNA-ligase"/>
</dbReference>
<dbReference type="CDD" id="cd00818">
    <property type="entry name" value="IleRS_core"/>
    <property type="match status" value="1"/>
</dbReference>
<evidence type="ECO:0000256" key="2">
    <source>
        <dbReference type="ARBA" id="ARBA00006887"/>
    </source>
</evidence>
<evidence type="ECO:0000256" key="8">
    <source>
        <dbReference type="ARBA" id="ARBA00022833"/>
    </source>
</evidence>
<evidence type="ECO:0000256" key="3">
    <source>
        <dbReference type="ARBA" id="ARBA00011245"/>
    </source>
</evidence>
<evidence type="ECO:0000256" key="14">
    <source>
        <dbReference type="HAMAP-Rule" id="MF_02002"/>
    </source>
</evidence>
<keyword evidence="4 14" id="KW-0963">Cytoplasm</keyword>
<dbReference type="AlphaFoldDB" id="A0A0R1Y3M8"/>
<dbReference type="Proteomes" id="UP000051236">
    <property type="component" value="Unassembled WGS sequence"/>
</dbReference>
<comment type="function">
    <text evidence="12 14">Catalyzes the attachment of isoleucine to tRNA(Ile). As IleRS can inadvertently accommodate and process structurally similar amino acids such as valine, to avoid such errors it has two additional distinct tRNA(Ile)-dependent editing activities. One activity is designated as 'pretransfer' editing and involves the hydrolysis of activated Val-AMP. The other activity is designated 'posttransfer' editing and involves deacylation of mischarged Val-tRNA(Ile).</text>
</comment>
<evidence type="ECO:0000256" key="12">
    <source>
        <dbReference type="ARBA" id="ARBA00025217"/>
    </source>
</evidence>
<dbReference type="PANTHER" id="PTHR42765:SF1">
    <property type="entry name" value="ISOLEUCINE--TRNA LIGASE, MITOCHONDRIAL"/>
    <property type="match status" value="1"/>
</dbReference>
<evidence type="ECO:0000256" key="6">
    <source>
        <dbReference type="ARBA" id="ARBA00022723"/>
    </source>
</evidence>
<dbReference type="CDD" id="cd07960">
    <property type="entry name" value="Anticodon_Ia_Ile_BEm"/>
    <property type="match status" value="1"/>
</dbReference>
<evidence type="ECO:0000256" key="9">
    <source>
        <dbReference type="ARBA" id="ARBA00022840"/>
    </source>
</evidence>
<feature type="domain" description="Zinc finger FPG/IleRS-type" evidence="17">
    <location>
        <begin position="883"/>
        <end position="911"/>
    </location>
</feature>
<feature type="domain" description="Aminoacyl-tRNA synthetase class Ia" evidence="16">
    <location>
        <begin position="28"/>
        <end position="631"/>
    </location>
</feature>
<comment type="caution">
    <text evidence="19">The sequence shown here is derived from an EMBL/GenBank/DDBJ whole genome shotgun (WGS) entry which is preliminary data.</text>
</comment>
<dbReference type="InterPro" id="IPR009008">
    <property type="entry name" value="Val/Leu/Ile-tRNA-synth_edit"/>
</dbReference>
<dbReference type="GO" id="GO:0006428">
    <property type="term" value="P:isoleucyl-tRNA aminoacylation"/>
    <property type="evidence" value="ECO:0007669"/>
    <property type="project" value="UniProtKB-UniRule"/>
</dbReference>
<dbReference type="SUPFAM" id="SSF47323">
    <property type="entry name" value="Anticodon-binding domain of a subclass of class I aminoacyl-tRNA synthetases"/>
    <property type="match status" value="1"/>
</dbReference>
<dbReference type="InterPro" id="IPR002300">
    <property type="entry name" value="aa-tRNA-synth_Ia"/>
</dbReference>
<dbReference type="InterPro" id="IPR001412">
    <property type="entry name" value="aa-tRNA-synth_I_CS"/>
</dbReference>
<keyword evidence="5 14" id="KW-0436">Ligase</keyword>
<protein>
    <recommendedName>
        <fullName evidence="14">Isoleucine--tRNA ligase</fullName>
        <ecNumber evidence="14">6.1.1.5</ecNumber>
    </recommendedName>
    <alternativeName>
        <fullName evidence="14">Isoleucyl-tRNA synthetase</fullName>
        <shortName evidence="14">IleRS</shortName>
    </alternativeName>
</protein>
<feature type="binding site" evidence="14">
    <location>
        <position position="909"/>
    </location>
    <ligand>
        <name>Zn(2+)</name>
        <dbReference type="ChEBI" id="CHEBI:29105"/>
    </ligand>
</feature>
<dbReference type="STRING" id="1423734.FC83_GL002515"/>
<dbReference type="InterPro" id="IPR033708">
    <property type="entry name" value="Anticodon_Ile_BEm"/>
</dbReference>
<gene>
    <name evidence="14" type="primary">ileS</name>
    <name evidence="19" type="ORF">FC83_GL002515</name>
</gene>
<dbReference type="InterPro" id="IPR009080">
    <property type="entry name" value="tRNAsynth_Ia_anticodon-bd"/>
</dbReference>
<comment type="subunit">
    <text evidence="3 14">Monomer.</text>
</comment>
<keyword evidence="7 14" id="KW-0547">Nucleotide-binding</keyword>
<evidence type="ECO:0000256" key="10">
    <source>
        <dbReference type="ARBA" id="ARBA00022917"/>
    </source>
</evidence>
<dbReference type="Pfam" id="PF08264">
    <property type="entry name" value="Anticodon_1"/>
    <property type="match status" value="1"/>
</dbReference>
<dbReference type="SUPFAM" id="SSF52374">
    <property type="entry name" value="Nucleotidylyl transferase"/>
    <property type="match status" value="1"/>
</dbReference>
<dbReference type="SUPFAM" id="SSF50677">
    <property type="entry name" value="ValRS/IleRS/LeuRS editing domain"/>
    <property type="match status" value="1"/>
</dbReference>
<dbReference type="EMBL" id="AZGA01000002">
    <property type="protein sequence ID" value="KRM36641.1"/>
    <property type="molecule type" value="Genomic_DNA"/>
</dbReference>
<dbReference type="EC" id="6.1.1.5" evidence="14"/>
<dbReference type="Gene3D" id="1.10.730.20">
    <property type="match status" value="1"/>
</dbReference>
<dbReference type="HAMAP" id="MF_02002">
    <property type="entry name" value="Ile_tRNA_synth_type1"/>
    <property type="match status" value="1"/>
</dbReference>
<feature type="binding site" evidence="14">
    <location>
        <position position="906"/>
    </location>
    <ligand>
        <name>Zn(2+)</name>
        <dbReference type="ChEBI" id="CHEBI:29105"/>
    </ligand>
</feature>